<reference evidence="11 12" key="1">
    <citation type="submission" date="2019-02" db="EMBL/GenBank/DDBJ databases">
        <title>Deep-cultivation of Planctomycetes and their phenomic and genomic characterization uncovers novel biology.</title>
        <authorList>
            <person name="Wiegand S."/>
            <person name="Jogler M."/>
            <person name="Boedeker C."/>
            <person name="Pinto D."/>
            <person name="Vollmers J."/>
            <person name="Rivas-Marin E."/>
            <person name="Kohn T."/>
            <person name="Peeters S.H."/>
            <person name="Heuer A."/>
            <person name="Rast P."/>
            <person name="Oberbeckmann S."/>
            <person name="Bunk B."/>
            <person name="Jeske O."/>
            <person name="Meyerdierks A."/>
            <person name="Storesund J.E."/>
            <person name="Kallscheuer N."/>
            <person name="Luecker S."/>
            <person name="Lage O.M."/>
            <person name="Pohl T."/>
            <person name="Merkel B.J."/>
            <person name="Hornburger P."/>
            <person name="Mueller R.-W."/>
            <person name="Bruemmer F."/>
            <person name="Labrenz M."/>
            <person name="Spormann A.M."/>
            <person name="Op Den Camp H."/>
            <person name="Overmann J."/>
            <person name="Amann R."/>
            <person name="Jetten M.S.M."/>
            <person name="Mascher T."/>
            <person name="Medema M.H."/>
            <person name="Devos D.P."/>
            <person name="Kaster A.-K."/>
            <person name="Ovreas L."/>
            <person name="Rohde M."/>
            <person name="Galperin M.Y."/>
            <person name="Jogler C."/>
        </authorList>
    </citation>
    <scope>NUCLEOTIDE SEQUENCE [LARGE SCALE GENOMIC DNA]</scope>
    <source>
        <strain evidence="11 12">Pan14r</strain>
    </source>
</reference>
<dbReference type="Pfam" id="PF00069">
    <property type="entry name" value="Pkinase"/>
    <property type="match status" value="1"/>
</dbReference>
<dbReference type="PANTHER" id="PTHR43289">
    <property type="entry name" value="MITOGEN-ACTIVATED PROTEIN KINASE KINASE KINASE 20-RELATED"/>
    <property type="match status" value="1"/>
</dbReference>
<dbReference type="PROSITE" id="PS00108">
    <property type="entry name" value="PROTEIN_KINASE_ST"/>
    <property type="match status" value="1"/>
</dbReference>
<feature type="transmembrane region" description="Helical" evidence="9">
    <location>
        <begin position="540"/>
        <end position="559"/>
    </location>
</feature>
<feature type="transmembrane region" description="Helical" evidence="9">
    <location>
        <begin position="429"/>
        <end position="448"/>
    </location>
</feature>
<dbReference type="EC" id="2.7.11.1" evidence="1"/>
<comment type="caution">
    <text evidence="11">The sequence shown here is derived from an EMBL/GenBank/DDBJ whole genome shotgun (WGS) entry which is preliminary data.</text>
</comment>
<evidence type="ECO:0000256" key="3">
    <source>
        <dbReference type="ARBA" id="ARBA00022679"/>
    </source>
</evidence>
<keyword evidence="9" id="KW-0812">Transmembrane</keyword>
<evidence type="ECO:0000256" key="6">
    <source>
        <dbReference type="ARBA" id="ARBA00022840"/>
    </source>
</evidence>
<feature type="compositionally biased region" description="Polar residues" evidence="8">
    <location>
        <begin position="19"/>
        <end position="28"/>
    </location>
</feature>
<dbReference type="Gene3D" id="1.10.510.10">
    <property type="entry name" value="Transferase(Phosphotransferase) domain 1"/>
    <property type="match status" value="1"/>
</dbReference>
<keyword evidence="9" id="KW-1133">Transmembrane helix</keyword>
<dbReference type="SUPFAM" id="SSF56112">
    <property type="entry name" value="Protein kinase-like (PK-like)"/>
    <property type="match status" value="1"/>
</dbReference>
<evidence type="ECO:0000313" key="12">
    <source>
        <dbReference type="Proteomes" id="UP000317238"/>
    </source>
</evidence>
<organism evidence="11 12">
    <name type="scientific">Crateriforma conspicua</name>
    <dbReference type="NCBI Taxonomy" id="2527996"/>
    <lineage>
        <taxon>Bacteria</taxon>
        <taxon>Pseudomonadati</taxon>
        <taxon>Planctomycetota</taxon>
        <taxon>Planctomycetia</taxon>
        <taxon>Planctomycetales</taxon>
        <taxon>Planctomycetaceae</taxon>
        <taxon>Crateriforma</taxon>
    </lineage>
</organism>
<name>A0A5C5XS95_9PLAN</name>
<dbReference type="PROSITE" id="PS50011">
    <property type="entry name" value="PROTEIN_KINASE_DOM"/>
    <property type="match status" value="1"/>
</dbReference>
<keyword evidence="5 11" id="KW-0418">Kinase</keyword>
<accession>A0A5C5XS95</accession>
<evidence type="ECO:0000256" key="1">
    <source>
        <dbReference type="ARBA" id="ARBA00012513"/>
    </source>
</evidence>
<evidence type="ECO:0000256" key="8">
    <source>
        <dbReference type="SAM" id="MobiDB-lite"/>
    </source>
</evidence>
<evidence type="ECO:0000259" key="10">
    <source>
        <dbReference type="PROSITE" id="PS50011"/>
    </source>
</evidence>
<keyword evidence="6 7" id="KW-0067">ATP-binding</keyword>
<evidence type="ECO:0000256" key="4">
    <source>
        <dbReference type="ARBA" id="ARBA00022741"/>
    </source>
</evidence>
<dbReference type="PROSITE" id="PS00107">
    <property type="entry name" value="PROTEIN_KINASE_ATP"/>
    <property type="match status" value="1"/>
</dbReference>
<dbReference type="InterPro" id="IPR008271">
    <property type="entry name" value="Ser/Thr_kinase_AS"/>
</dbReference>
<feature type="binding site" evidence="7">
    <location>
        <position position="162"/>
    </location>
    <ligand>
        <name>ATP</name>
        <dbReference type="ChEBI" id="CHEBI:30616"/>
    </ligand>
</feature>
<proteinExistence type="predicted"/>
<feature type="transmembrane region" description="Helical" evidence="9">
    <location>
        <begin position="514"/>
        <end position="533"/>
    </location>
</feature>
<dbReference type="InterPro" id="IPR000719">
    <property type="entry name" value="Prot_kinase_dom"/>
</dbReference>
<keyword evidence="9" id="KW-0472">Membrane</keyword>
<dbReference type="SMART" id="SM00220">
    <property type="entry name" value="S_TKc"/>
    <property type="match status" value="1"/>
</dbReference>
<dbReference type="Proteomes" id="UP000317238">
    <property type="component" value="Unassembled WGS sequence"/>
</dbReference>
<dbReference type="AlphaFoldDB" id="A0A5C5XS95"/>
<dbReference type="InterPro" id="IPR011009">
    <property type="entry name" value="Kinase-like_dom_sf"/>
</dbReference>
<evidence type="ECO:0000256" key="9">
    <source>
        <dbReference type="SAM" id="Phobius"/>
    </source>
</evidence>
<keyword evidence="2" id="KW-0723">Serine/threonine-protein kinase</keyword>
<dbReference type="CDD" id="cd14014">
    <property type="entry name" value="STKc_PknB_like"/>
    <property type="match status" value="1"/>
</dbReference>
<keyword evidence="4 7" id="KW-0547">Nucleotide-binding</keyword>
<feature type="compositionally biased region" description="Basic and acidic residues" evidence="8">
    <location>
        <begin position="37"/>
        <end position="46"/>
    </location>
</feature>
<feature type="domain" description="Protein kinase" evidence="10">
    <location>
        <begin position="133"/>
        <end position="395"/>
    </location>
</feature>
<evidence type="ECO:0000256" key="2">
    <source>
        <dbReference type="ARBA" id="ARBA00022527"/>
    </source>
</evidence>
<feature type="compositionally biased region" description="Basic and acidic residues" evidence="8">
    <location>
        <begin position="1"/>
        <end position="16"/>
    </location>
</feature>
<dbReference type="EMBL" id="SJPL01000002">
    <property type="protein sequence ID" value="TWT65509.1"/>
    <property type="molecule type" value="Genomic_DNA"/>
</dbReference>
<feature type="transmembrane region" description="Helical" evidence="9">
    <location>
        <begin position="460"/>
        <end position="478"/>
    </location>
</feature>
<keyword evidence="12" id="KW-1185">Reference proteome</keyword>
<evidence type="ECO:0000256" key="7">
    <source>
        <dbReference type="PROSITE-ProRule" id="PRU10141"/>
    </source>
</evidence>
<evidence type="ECO:0000256" key="5">
    <source>
        <dbReference type="ARBA" id="ARBA00022777"/>
    </source>
</evidence>
<feature type="transmembrane region" description="Helical" evidence="9">
    <location>
        <begin position="565"/>
        <end position="583"/>
    </location>
</feature>
<dbReference type="FunFam" id="1.10.510.10:FF:000021">
    <property type="entry name" value="Serine/threonine protein kinase"/>
    <property type="match status" value="1"/>
</dbReference>
<dbReference type="GO" id="GO:0004674">
    <property type="term" value="F:protein serine/threonine kinase activity"/>
    <property type="evidence" value="ECO:0007669"/>
    <property type="project" value="UniProtKB-KW"/>
</dbReference>
<dbReference type="PANTHER" id="PTHR43289:SF6">
    <property type="entry name" value="SERINE_THREONINE-PROTEIN KINASE NEKL-3"/>
    <property type="match status" value="1"/>
</dbReference>
<feature type="region of interest" description="Disordered" evidence="8">
    <location>
        <begin position="1"/>
        <end position="46"/>
    </location>
</feature>
<evidence type="ECO:0000313" key="11">
    <source>
        <dbReference type="EMBL" id="TWT65509.1"/>
    </source>
</evidence>
<protein>
    <recommendedName>
        <fullName evidence="1">non-specific serine/threonine protein kinase</fullName>
        <ecNumber evidence="1">2.7.11.1</ecNumber>
    </recommendedName>
</protein>
<sequence>MNRQADRDAAQDRPDNDGTAPSSGQHPSSVVPVATEDLNRPRSETQEQRLADVLGRLTDQVCRGEIVDFDRACRENSDIADDLRHLWGAVLITDTAGAAHDQNPAVADGSDSDAGGGVSRWRSLQLPTTVGDYELIEEVGRGGMGVVFRARQISLEREVAVKMILRGRLASDADLQRFLAEASATARLDHPGIVPVYEVGDIDGRPFFSMKFVAGKTLAQRIKSGPMPQREAARIVADVARAVAYAHRQGVLHRDVKPSNILLGNDGNARITDFGLAKQTGAKVDLTRSGMLLGTPAYMSPEQAGGRTSSVGPTSDIYSLGCVLYYALTGRAPFVADSPMDLVMQVIEQDPLPPRALRPRVNRDLEMIVIRCLQKPMDLRYESADALADDLEAFLADEHVNASSGRFSQVLARLFRETHHAAVLENWGLLWMWHSLVLMVACTLTWWMEYVGVTDRFSYVGVWVVGLGAWAAVFWKMRQRMGPVTFIERQIAHVWGSSMIAIGLLFPLEWWLKLPVLTLSPMLGVISAMVFIIKAGMLTGAFYCQAVALLIASVAMAAWPNWSHLIFGVVSAGCFFFPGLKYWRRRKH</sequence>
<dbReference type="InterPro" id="IPR017441">
    <property type="entry name" value="Protein_kinase_ATP_BS"/>
</dbReference>
<feature type="transmembrane region" description="Helical" evidence="9">
    <location>
        <begin position="490"/>
        <end position="508"/>
    </location>
</feature>
<dbReference type="GO" id="GO:0005524">
    <property type="term" value="F:ATP binding"/>
    <property type="evidence" value="ECO:0007669"/>
    <property type="project" value="UniProtKB-UniRule"/>
</dbReference>
<dbReference type="Gene3D" id="3.30.200.20">
    <property type="entry name" value="Phosphorylase Kinase, domain 1"/>
    <property type="match status" value="1"/>
</dbReference>
<gene>
    <name evidence="11" type="primary">pknB_21</name>
    <name evidence="11" type="ORF">Pan14r_50550</name>
</gene>
<keyword evidence="3 11" id="KW-0808">Transferase</keyword>